<dbReference type="Proteomes" id="UP000228758">
    <property type="component" value="Unassembled WGS sequence"/>
</dbReference>
<dbReference type="Pfam" id="PF00931">
    <property type="entry name" value="NB-ARC"/>
    <property type="match status" value="1"/>
</dbReference>
<feature type="region of interest" description="Disordered" evidence="1">
    <location>
        <begin position="144"/>
        <end position="165"/>
    </location>
</feature>
<dbReference type="EMBL" id="PGFF01000001">
    <property type="protein sequence ID" value="PJJ72145.1"/>
    <property type="molecule type" value="Genomic_DNA"/>
</dbReference>
<proteinExistence type="predicted"/>
<dbReference type="Pfam" id="PF13424">
    <property type="entry name" value="TPR_12"/>
    <property type="match status" value="1"/>
</dbReference>
<dbReference type="Pfam" id="PF25872">
    <property type="entry name" value="HTH_77"/>
    <property type="match status" value="1"/>
</dbReference>
<dbReference type="PANTHER" id="PTHR47691">
    <property type="entry name" value="REGULATOR-RELATED"/>
    <property type="match status" value="1"/>
</dbReference>
<dbReference type="PRINTS" id="PR00364">
    <property type="entry name" value="DISEASERSIST"/>
</dbReference>
<reference evidence="5 6" key="1">
    <citation type="submission" date="2017-11" db="EMBL/GenBank/DDBJ databases">
        <title>Genomic Encyclopedia of Archaeal and Bacterial Type Strains, Phase II (KMG-II): From Individual Species to Whole Genera.</title>
        <authorList>
            <person name="Goeker M."/>
        </authorList>
    </citation>
    <scope>NUCLEOTIDE SEQUENCE [LARGE SCALE GENOMIC DNA]</scope>
    <source>
        <strain evidence="5 6">DSM 27393</strain>
    </source>
</reference>
<dbReference type="InterPro" id="IPR058852">
    <property type="entry name" value="HTH_77"/>
</dbReference>
<dbReference type="AlphaFoldDB" id="A0A2M9CJR0"/>
<dbReference type="Gene3D" id="1.25.40.10">
    <property type="entry name" value="Tetratricopeptide repeat domain"/>
    <property type="match status" value="1"/>
</dbReference>
<accession>A0A2M9CJR0</accession>
<feature type="domain" description="Winged helix-turn-helix" evidence="4">
    <location>
        <begin position="429"/>
        <end position="502"/>
    </location>
</feature>
<keyword evidence="6" id="KW-1185">Reference proteome</keyword>
<sequence length="852" mass="93001">MFVSSTLRELAAERIAVRAAIERLALTPVMFELGARPHPPRDLYRAYLAQSDIFVGLYAEQYGWVAPGEDVSGLEDEYRLAPDLPKLIYLKQGGRREERLDALLRRIRDDDRASYKAFSTPEELAQLVTADLAVLLAERFDRTREAPAPAEPSTPDPQVNAPSVVAPPIPLTRLIGREKEVDDLVTLLGRDRERLVTLVGPGGIGKSRLALAAADRLTAEFPDGVAFVDLAPVREPARVVEALAQSLGVRDAGDGRLEQRLVTALQGRRVLLLLDNFEQVVDAAAVVVSLLQAVPSIAVLVTSRVLLRVHGERSVTVAPLPLATVHHRGDVTAASAVPSIALFVERARAVKPDFELTEANLPTIASIVAALDGVPLSIELAAARLRVLAPRELEARLGRALAVLVGGSADLPARQRTLRSTIEWSTRILAPAEQRVFARLGVFAGGFSLEAAEWMARDVDGVDPIEALAALVDGSLVRQHDRGDRAFFTMLATVREYAVDQLERDGTLREARDAHASFFLRLARDAELELERADQARWVTRLADDRENLRAAVRHLLDERRWDDVARFAWDLYVYWWVGGQLAAVRAWMQEVLDAGDPLTPRTRAIALYFTRAIAFWQDPDDELIPGFRESADLFRSDGDASGEALALISLALAQLAARHPDVRGADEALHRSLDLFRDAGDGWGEAMSLVTLGRVELVQQRVADALARFDESLAVSRSHHDALGQSIALHDRGWAQFFLGRVDEARVCFEESLQGSAAMGHDEGVAYGLEGLMAIAAASGDAARAGRLLGAAERVREQKGLYNAPSFSFHQQSVDALLAGDSAEVFEASRVEGRAMSVEAALETALAEAPR</sequence>
<feature type="domain" description="DUF4062" evidence="3">
    <location>
        <begin position="2"/>
        <end position="81"/>
    </location>
</feature>
<evidence type="ECO:0000313" key="6">
    <source>
        <dbReference type="Proteomes" id="UP000228758"/>
    </source>
</evidence>
<dbReference type="SUPFAM" id="SSF52540">
    <property type="entry name" value="P-loop containing nucleoside triphosphate hydrolases"/>
    <property type="match status" value="1"/>
</dbReference>
<dbReference type="Gene3D" id="3.40.50.300">
    <property type="entry name" value="P-loop containing nucleotide triphosphate hydrolases"/>
    <property type="match status" value="1"/>
</dbReference>
<comment type="caution">
    <text evidence="5">The sequence shown here is derived from an EMBL/GenBank/DDBJ whole genome shotgun (WGS) entry which is preliminary data.</text>
</comment>
<dbReference type="GO" id="GO:0043531">
    <property type="term" value="F:ADP binding"/>
    <property type="evidence" value="ECO:0007669"/>
    <property type="project" value="InterPro"/>
</dbReference>
<evidence type="ECO:0000259" key="3">
    <source>
        <dbReference type="Pfam" id="PF13271"/>
    </source>
</evidence>
<evidence type="ECO:0000259" key="2">
    <source>
        <dbReference type="Pfam" id="PF00931"/>
    </source>
</evidence>
<dbReference type="InterPro" id="IPR011990">
    <property type="entry name" value="TPR-like_helical_dom_sf"/>
</dbReference>
<dbReference type="Pfam" id="PF13271">
    <property type="entry name" value="DUF4062"/>
    <property type="match status" value="1"/>
</dbReference>
<dbReference type="SUPFAM" id="SSF48452">
    <property type="entry name" value="TPR-like"/>
    <property type="match status" value="1"/>
</dbReference>
<feature type="domain" description="NB-ARC" evidence="2">
    <location>
        <begin position="178"/>
        <end position="304"/>
    </location>
</feature>
<dbReference type="InterPro" id="IPR027417">
    <property type="entry name" value="P-loop_NTPase"/>
</dbReference>
<gene>
    <name evidence="5" type="ORF">CLV46_1709</name>
</gene>
<evidence type="ECO:0000259" key="4">
    <source>
        <dbReference type="Pfam" id="PF25872"/>
    </source>
</evidence>
<organism evidence="5 6">
    <name type="scientific">Diaminobutyricimonas aerilata</name>
    <dbReference type="NCBI Taxonomy" id="1162967"/>
    <lineage>
        <taxon>Bacteria</taxon>
        <taxon>Bacillati</taxon>
        <taxon>Actinomycetota</taxon>
        <taxon>Actinomycetes</taxon>
        <taxon>Micrococcales</taxon>
        <taxon>Microbacteriaceae</taxon>
        <taxon>Diaminobutyricimonas</taxon>
    </lineage>
</organism>
<protein>
    <submittedName>
        <fullName evidence="5">Putative ATPase</fullName>
    </submittedName>
</protein>
<evidence type="ECO:0000256" key="1">
    <source>
        <dbReference type="SAM" id="MobiDB-lite"/>
    </source>
</evidence>
<name>A0A2M9CJR0_9MICO</name>
<dbReference type="InterPro" id="IPR025139">
    <property type="entry name" value="DUF4062"/>
</dbReference>
<evidence type="ECO:0000313" key="5">
    <source>
        <dbReference type="EMBL" id="PJJ72145.1"/>
    </source>
</evidence>
<dbReference type="PANTHER" id="PTHR47691:SF3">
    <property type="entry name" value="HTH-TYPE TRANSCRIPTIONAL REGULATOR RV0890C-RELATED"/>
    <property type="match status" value="1"/>
</dbReference>
<dbReference type="InterPro" id="IPR002182">
    <property type="entry name" value="NB-ARC"/>
</dbReference>